<dbReference type="Gene3D" id="3.60.21.10">
    <property type="match status" value="1"/>
</dbReference>
<keyword evidence="2" id="KW-0378">Hydrolase</keyword>
<dbReference type="GO" id="GO:0000166">
    <property type="term" value="F:nucleotide binding"/>
    <property type="evidence" value="ECO:0007669"/>
    <property type="project" value="UniProtKB-KW"/>
</dbReference>
<dbReference type="PANTHER" id="PTHR11575">
    <property type="entry name" value="5'-NUCLEOTIDASE-RELATED"/>
    <property type="match status" value="1"/>
</dbReference>
<dbReference type="SUPFAM" id="SSF56300">
    <property type="entry name" value="Metallo-dependent phosphatases"/>
    <property type="match status" value="1"/>
</dbReference>
<evidence type="ECO:0000256" key="2">
    <source>
        <dbReference type="RuleBase" id="RU362119"/>
    </source>
</evidence>
<evidence type="ECO:0000313" key="4">
    <source>
        <dbReference type="EMBL" id="MQN12781.1"/>
    </source>
</evidence>
<organism evidence="5 7">
    <name type="scientific">Segatella copri</name>
    <dbReference type="NCBI Taxonomy" id="165179"/>
    <lineage>
        <taxon>Bacteria</taxon>
        <taxon>Pseudomonadati</taxon>
        <taxon>Bacteroidota</taxon>
        <taxon>Bacteroidia</taxon>
        <taxon>Bacteroidales</taxon>
        <taxon>Prevotellaceae</taxon>
        <taxon>Segatella</taxon>
    </lineage>
</organism>
<dbReference type="PRINTS" id="PR01607">
    <property type="entry name" value="APYRASEFAMLY"/>
</dbReference>
<gene>
    <name evidence="5" type="ORF">F7D25_01365</name>
    <name evidence="4" type="ORF">F7D95_08095</name>
</gene>
<dbReference type="RefSeq" id="WP_153092316.1">
    <property type="nucleotide sequence ID" value="NZ_VZAH01000010.1"/>
</dbReference>
<dbReference type="InterPro" id="IPR006146">
    <property type="entry name" value="5'-Nucleotdase_CS"/>
</dbReference>
<evidence type="ECO:0000313" key="7">
    <source>
        <dbReference type="Proteomes" id="UP000477980"/>
    </source>
</evidence>
<comment type="similarity">
    <text evidence="1 2">Belongs to the 5'-nucleotidase family.</text>
</comment>
<dbReference type="OrthoDB" id="9775118at2"/>
<accession>A0A646FUP1</accession>
<dbReference type="EMBL" id="VZCW01000210">
    <property type="protein sequence ID" value="MQN12781.1"/>
    <property type="molecule type" value="Genomic_DNA"/>
</dbReference>
<sequence>MKHTLLYIALALASFTLQPATVQAKVLKDSKVKKETKVQKTPKVVKQLVVLHTNDTHSCVMPYNPNLADTAIANRGGYLRRVAMIKQERSLNPDLLLFDSGDFSQGSPYYSLFKGDVEVGLMNEMKYDAATIGNHEFDYGMDNMVRLFKMAKFPIVCANYDFTGTELADIVKPYVILHRKGLKIGVFGLAPQLAGLVIEKNYGCIQYLDPIQKANEMTEILKKKEKCDVIICISHLGWNIDGTDDTEVIAASRNIDLVLGGHSHSLFQTLKYRTDLDGKQVPVDQNGKGAIWVGKMTLDIVKNK</sequence>
<dbReference type="InterPro" id="IPR004843">
    <property type="entry name" value="Calcineurin-like_PHP"/>
</dbReference>
<evidence type="ECO:0000313" key="5">
    <source>
        <dbReference type="EMBL" id="MQP13085.1"/>
    </source>
</evidence>
<dbReference type="Proteomes" id="UP000442105">
    <property type="component" value="Unassembled WGS sequence"/>
</dbReference>
<name>A0A646FUP1_9BACT</name>
<dbReference type="GO" id="GO:0009166">
    <property type="term" value="P:nucleotide catabolic process"/>
    <property type="evidence" value="ECO:0007669"/>
    <property type="project" value="InterPro"/>
</dbReference>
<dbReference type="Pfam" id="PF00149">
    <property type="entry name" value="Metallophos"/>
    <property type="match status" value="1"/>
</dbReference>
<feature type="domain" description="Calcineurin-like phosphoesterase" evidence="3">
    <location>
        <begin position="49"/>
        <end position="265"/>
    </location>
</feature>
<dbReference type="EMBL" id="VZAH01000010">
    <property type="protein sequence ID" value="MQP13085.1"/>
    <property type="molecule type" value="Genomic_DNA"/>
</dbReference>
<dbReference type="GO" id="GO:0016788">
    <property type="term" value="F:hydrolase activity, acting on ester bonds"/>
    <property type="evidence" value="ECO:0007669"/>
    <property type="project" value="InterPro"/>
</dbReference>
<evidence type="ECO:0000256" key="1">
    <source>
        <dbReference type="ARBA" id="ARBA00006654"/>
    </source>
</evidence>
<dbReference type="Proteomes" id="UP000477980">
    <property type="component" value="Unassembled WGS sequence"/>
</dbReference>
<proteinExistence type="inferred from homology"/>
<dbReference type="GO" id="GO:0046872">
    <property type="term" value="F:metal ion binding"/>
    <property type="evidence" value="ECO:0007669"/>
    <property type="project" value="InterPro"/>
</dbReference>
<feature type="signal peptide" evidence="2">
    <location>
        <begin position="1"/>
        <end position="24"/>
    </location>
</feature>
<comment type="caution">
    <text evidence="5">The sequence shown here is derived from an EMBL/GenBank/DDBJ whole genome shotgun (WGS) entry which is preliminary data.</text>
</comment>
<dbReference type="PANTHER" id="PTHR11575:SF24">
    <property type="entry name" value="5'-NUCLEOTIDASE"/>
    <property type="match status" value="1"/>
</dbReference>
<feature type="chain" id="PRO_5041034019" evidence="2">
    <location>
        <begin position="25"/>
        <end position="304"/>
    </location>
</feature>
<protein>
    <submittedName>
        <fullName evidence="5">Bifunctional metallophosphatase/5'-nucleotidase</fullName>
    </submittedName>
</protein>
<dbReference type="InterPro" id="IPR029052">
    <property type="entry name" value="Metallo-depent_PP-like"/>
</dbReference>
<keyword evidence="2" id="KW-0732">Signal</keyword>
<dbReference type="AlphaFoldDB" id="A0A646FUP1"/>
<reference evidence="6 7" key="1">
    <citation type="submission" date="2019-09" db="EMBL/GenBank/DDBJ databases">
        <title>Distinct polysaccharide growth profiles of human intestinal Prevotella copri isolates.</title>
        <authorList>
            <person name="Fehlner-Peach H."/>
            <person name="Magnabosco C."/>
            <person name="Raghavan V."/>
            <person name="Scher J.U."/>
            <person name="Tett A."/>
            <person name="Cox L.M."/>
            <person name="Gottsegen C."/>
            <person name="Watters A."/>
            <person name="Wiltshire- Gordon J.D."/>
            <person name="Segata N."/>
            <person name="Bonneau R."/>
            <person name="Littman D.R."/>
        </authorList>
    </citation>
    <scope>NUCLEOTIDE SEQUENCE [LARGE SCALE GENOMIC DNA]</scope>
    <source>
        <strain evidence="7">iAA917</strain>
        <strain evidence="5">IAA917</strain>
        <strain evidence="4">IAQ1179</strain>
        <strain evidence="6">iAQ1179</strain>
    </source>
</reference>
<dbReference type="InterPro" id="IPR006179">
    <property type="entry name" value="5_nucleotidase/apyrase"/>
</dbReference>
<evidence type="ECO:0000259" key="3">
    <source>
        <dbReference type="Pfam" id="PF00149"/>
    </source>
</evidence>
<keyword evidence="2" id="KW-0547">Nucleotide-binding</keyword>
<dbReference type="CDD" id="cd00845">
    <property type="entry name" value="MPP_UshA_N_like"/>
    <property type="match status" value="1"/>
</dbReference>
<dbReference type="PROSITE" id="PS00786">
    <property type="entry name" value="5_NUCLEOTIDASE_2"/>
    <property type="match status" value="1"/>
</dbReference>
<evidence type="ECO:0000313" key="6">
    <source>
        <dbReference type="Proteomes" id="UP000442105"/>
    </source>
</evidence>